<evidence type="ECO:0000313" key="1">
    <source>
        <dbReference type="EMBL" id="AFA44706.1"/>
    </source>
</evidence>
<reference evidence="1 2" key="1">
    <citation type="journal article" date="2012" name="J. Virol.">
        <title>Genome of Klebsiella sp.-Infecting Bacteriophage vB_KleM_RaK2.</title>
        <authorList>
            <person name="Simoliunas E."/>
            <person name="Kaliniene L."/>
            <person name="Truncaite L."/>
            <person name="Klausa V."/>
            <person name="Zajanckauskaite A."/>
            <person name="Meskys R."/>
        </authorList>
    </citation>
    <scope>NUCLEOTIDE SEQUENCE [LARGE SCALE GENOMIC DNA]</scope>
</reference>
<evidence type="ECO:0000313" key="2">
    <source>
        <dbReference type="Proteomes" id="UP000007524"/>
    </source>
</evidence>
<protein>
    <submittedName>
        <fullName evidence="1">Uncharacterized protein</fullName>
    </submittedName>
</protein>
<organism evidence="1 2">
    <name type="scientific">Klebsiella phage vB_KleM_RaK2</name>
    <dbReference type="NCBI Taxonomy" id="1147094"/>
    <lineage>
        <taxon>Viruses</taxon>
        <taxon>Duplodnaviria</taxon>
        <taxon>Heunggongvirae</taxon>
        <taxon>Uroviricota</taxon>
        <taxon>Caudoviricetes</taxon>
        <taxon>Alcyoneusvirus</taxon>
        <taxon>Alcyoneusvirus RaK2</taxon>
    </lineage>
</organism>
<dbReference type="RefSeq" id="YP_007007588.1">
    <property type="nucleotide sequence ID" value="NC_019526.1"/>
</dbReference>
<gene>
    <name evidence="1" type="ORF">RaK2_00433</name>
</gene>
<dbReference type="EMBL" id="JQ513383">
    <property type="protein sequence ID" value="AFA44706.1"/>
    <property type="molecule type" value="Genomic_DNA"/>
</dbReference>
<dbReference type="KEGG" id="vg:14013021"/>
<dbReference type="GeneID" id="14013021"/>
<dbReference type="Proteomes" id="UP000007524">
    <property type="component" value="Segment"/>
</dbReference>
<proteinExistence type="predicted"/>
<accession>H6X4P0</accession>
<keyword evidence="2" id="KW-1185">Reference proteome</keyword>
<sequence>MKTPIFEKSKEYAQRISDCIELIQSMRKTFYVNHKGSFRYQHENNGLITMSRGKSPFGEVILTYVPDNIHIPFNDNYLIEISNYIPVLDYTEETEFQYSTLYNNEELLMHYIYSILWNLNIKGKIYINQNINLRTYTMALKNINSYFQDTNYNLYKELCNKKFKSMEINYL</sequence>
<name>H6X4P0_9CAUD</name>